<evidence type="ECO:0000256" key="1">
    <source>
        <dbReference type="SAM" id="MobiDB-lite"/>
    </source>
</evidence>
<evidence type="ECO:0000313" key="2">
    <source>
        <dbReference type="EMBL" id="KAK3281221.1"/>
    </source>
</evidence>
<protein>
    <recommendedName>
        <fullName evidence="4">Coenzyme Q-binding protein COQ10 START domain-containing protein</fullName>
    </recommendedName>
</protein>
<evidence type="ECO:0000313" key="3">
    <source>
        <dbReference type="Proteomes" id="UP001190700"/>
    </source>
</evidence>
<dbReference type="AlphaFoldDB" id="A0AAE0LDA1"/>
<name>A0AAE0LDA1_9CHLO</name>
<dbReference type="PANTHER" id="PTHR31385:SF1">
    <property type="entry name" value="PUTATIVE (DUF220)-RELATED"/>
    <property type="match status" value="1"/>
</dbReference>
<sequence>MAQHAAHISSRTSSINEAPRSLVSRSSKNSPARAGSHHRASKAFGKSKSLAFLKQSSRRVELRKQLVVCSEDFVTDDTPLITVDLDTDENGAFTVDGTLRLTDVEPRSMYALLTDHSSSSRVFRNIVETEELERDGGRVLLQQKCLWEFLIFSGTFNITLEVVENDETQQFSFGITESSFMRRMEGSWEVQPDGEHGAIVQHHFTVQPALSAPPPFGSYTGSIFRSQVEGILEDLNAEVQRCRGKSLDASSPPGTHLVFVDGSRQYEEELEKVYP</sequence>
<dbReference type="EMBL" id="LGRX02003948">
    <property type="protein sequence ID" value="KAK3281221.1"/>
    <property type="molecule type" value="Genomic_DNA"/>
</dbReference>
<dbReference type="InterPro" id="IPR019587">
    <property type="entry name" value="Polyketide_cyclase/dehydratase"/>
</dbReference>
<keyword evidence="3" id="KW-1185">Reference proteome</keyword>
<dbReference type="InterPro" id="IPR023393">
    <property type="entry name" value="START-like_dom_sf"/>
</dbReference>
<reference evidence="2 3" key="1">
    <citation type="journal article" date="2015" name="Genome Biol. Evol.">
        <title>Comparative Genomics of a Bacterivorous Green Alga Reveals Evolutionary Causalities and Consequences of Phago-Mixotrophic Mode of Nutrition.</title>
        <authorList>
            <person name="Burns J.A."/>
            <person name="Paasch A."/>
            <person name="Narechania A."/>
            <person name="Kim E."/>
        </authorList>
    </citation>
    <scope>NUCLEOTIDE SEQUENCE [LARGE SCALE GENOMIC DNA]</scope>
    <source>
        <strain evidence="2 3">PLY_AMNH</strain>
    </source>
</reference>
<dbReference type="SUPFAM" id="SSF55961">
    <property type="entry name" value="Bet v1-like"/>
    <property type="match status" value="1"/>
</dbReference>
<dbReference type="PANTHER" id="PTHR31385">
    <property type="entry name" value="PUTATIVE (DUF220)-RELATED"/>
    <property type="match status" value="1"/>
</dbReference>
<dbReference type="Gene3D" id="3.30.530.20">
    <property type="match status" value="1"/>
</dbReference>
<dbReference type="Proteomes" id="UP001190700">
    <property type="component" value="Unassembled WGS sequence"/>
</dbReference>
<gene>
    <name evidence="2" type="ORF">CYMTET_10976</name>
</gene>
<accession>A0AAE0LDA1</accession>
<evidence type="ECO:0008006" key="4">
    <source>
        <dbReference type="Google" id="ProtNLM"/>
    </source>
</evidence>
<proteinExistence type="predicted"/>
<feature type="region of interest" description="Disordered" evidence="1">
    <location>
        <begin position="1"/>
        <end position="43"/>
    </location>
</feature>
<organism evidence="2 3">
    <name type="scientific">Cymbomonas tetramitiformis</name>
    <dbReference type="NCBI Taxonomy" id="36881"/>
    <lineage>
        <taxon>Eukaryota</taxon>
        <taxon>Viridiplantae</taxon>
        <taxon>Chlorophyta</taxon>
        <taxon>Pyramimonadophyceae</taxon>
        <taxon>Pyramimonadales</taxon>
        <taxon>Pyramimonadaceae</taxon>
        <taxon>Cymbomonas</taxon>
    </lineage>
</organism>
<dbReference type="Pfam" id="PF10604">
    <property type="entry name" value="Polyketide_cyc2"/>
    <property type="match status" value="1"/>
</dbReference>
<comment type="caution">
    <text evidence="2">The sequence shown here is derived from an EMBL/GenBank/DDBJ whole genome shotgun (WGS) entry which is preliminary data.</text>
</comment>